<dbReference type="InterPro" id="IPR045792">
    <property type="entry name" value="DUF6036"/>
</dbReference>
<name>B1YAH9_PYRNV</name>
<dbReference type="Proteomes" id="UP000001694">
    <property type="component" value="Chromosome"/>
</dbReference>
<dbReference type="eggNOG" id="arCOG04119">
    <property type="taxonomic scope" value="Archaea"/>
</dbReference>
<dbReference type="KEGG" id="tne:Tneu_1708"/>
<organism evidence="2 3">
    <name type="scientific">Pyrobaculum neutrophilum (strain DSM 2338 / JCM 9278 / NBRC 100436 / V24Sta)</name>
    <name type="common">Thermoproteus neutrophilus</name>
    <dbReference type="NCBI Taxonomy" id="444157"/>
    <lineage>
        <taxon>Archaea</taxon>
        <taxon>Thermoproteota</taxon>
        <taxon>Thermoprotei</taxon>
        <taxon>Thermoproteales</taxon>
        <taxon>Thermoproteaceae</taxon>
        <taxon>Pyrobaculum</taxon>
    </lineage>
</organism>
<dbReference type="RefSeq" id="WP_012351047.1">
    <property type="nucleotide sequence ID" value="NC_010525.1"/>
</dbReference>
<gene>
    <name evidence="2" type="ordered locus">Tneu_1708</name>
</gene>
<evidence type="ECO:0000259" key="1">
    <source>
        <dbReference type="Pfam" id="PF19502"/>
    </source>
</evidence>
<evidence type="ECO:0000313" key="2">
    <source>
        <dbReference type="EMBL" id="ACB40628.1"/>
    </source>
</evidence>
<dbReference type="Pfam" id="PF19502">
    <property type="entry name" value="DUF6036"/>
    <property type="match status" value="1"/>
</dbReference>
<keyword evidence="3" id="KW-1185">Reference proteome</keyword>
<dbReference type="EMBL" id="CP001014">
    <property type="protein sequence ID" value="ACB40628.1"/>
    <property type="molecule type" value="Genomic_DNA"/>
</dbReference>
<reference evidence="2" key="1">
    <citation type="submission" date="2008-03" db="EMBL/GenBank/DDBJ databases">
        <title>Complete sequence of Thermoproteus neutrophilus V24Sta.</title>
        <authorList>
            <consortium name="US DOE Joint Genome Institute"/>
            <person name="Copeland A."/>
            <person name="Lucas S."/>
            <person name="Lapidus A."/>
            <person name="Glavina del Rio T."/>
            <person name="Dalin E."/>
            <person name="Tice H."/>
            <person name="Bruce D."/>
            <person name="Goodwin L."/>
            <person name="Pitluck S."/>
            <person name="Sims D."/>
            <person name="Brettin T."/>
            <person name="Detter J.C."/>
            <person name="Han C."/>
            <person name="Kuske C.R."/>
            <person name="Schmutz J."/>
            <person name="Larimer F."/>
            <person name="Land M."/>
            <person name="Hauser L."/>
            <person name="Kyrpides N."/>
            <person name="Mikhailova N."/>
            <person name="Biddle J.F."/>
            <person name="Zhang Z."/>
            <person name="Fitz-Gibbon S.T."/>
            <person name="Lowe T.M."/>
            <person name="Saltikov C."/>
            <person name="House C.H."/>
            <person name="Richardson P."/>
        </authorList>
    </citation>
    <scope>NUCLEOTIDE SEQUENCE [LARGE SCALE GENOMIC DNA]</scope>
    <source>
        <strain evidence="2">V24Sta</strain>
    </source>
</reference>
<dbReference type="Gene3D" id="3.30.460.40">
    <property type="match status" value="1"/>
</dbReference>
<dbReference type="SUPFAM" id="SSF81301">
    <property type="entry name" value="Nucleotidyltransferase"/>
    <property type="match status" value="1"/>
</dbReference>
<accession>B1YAH9</accession>
<dbReference type="InterPro" id="IPR043519">
    <property type="entry name" value="NT_sf"/>
</dbReference>
<feature type="domain" description="DUF6036" evidence="1">
    <location>
        <begin position="25"/>
        <end position="151"/>
    </location>
</feature>
<dbReference type="OrthoDB" id="26136at2157"/>
<proteinExistence type="predicted"/>
<dbReference type="HOGENOM" id="CLU_1521959_0_0_2"/>
<sequence>MSELRLPPSVKRVVEICRSMGFKVFLIGARALEFYGVVRHTADWDLAIDQPFTVEVRDRLTEALRGAGYAVQWRKWGLYVDAAGVHIYHAPLMLDSDFISRCREAGGVFIPSPEDLVILKLASGERKDIDDLKRLLRLPLDLSYLKKRALQAGLDKELWKIWRSPPLRRPASPGGLGHA</sequence>
<protein>
    <recommendedName>
        <fullName evidence="1">DUF6036 domain-containing protein</fullName>
    </recommendedName>
</protein>
<dbReference type="AlphaFoldDB" id="B1YAH9"/>
<evidence type="ECO:0000313" key="3">
    <source>
        <dbReference type="Proteomes" id="UP000001694"/>
    </source>
</evidence>
<dbReference type="GeneID" id="6165528"/>